<keyword evidence="2" id="KW-0472">Membrane</keyword>
<feature type="compositionally biased region" description="Polar residues" evidence="1">
    <location>
        <begin position="1"/>
        <end position="11"/>
    </location>
</feature>
<dbReference type="Proteomes" id="UP001597114">
    <property type="component" value="Unassembled WGS sequence"/>
</dbReference>
<evidence type="ECO:0000313" key="4">
    <source>
        <dbReference type="Proteomes" id="UP001597114"/>
    </source>
</evidence>
<keyword evidence="2" id="KW-0812">Transmembrane</keyword>
<organism evidence="3 4">
    <name type="scientific">Pseudonocardia yunnanensis</name>
    <dbReference type="NCBI Taxonomy" id="58107"/>
    <lineage>
        <taxon>Bacteria</taxon>
        <taxon>Bacillati</taxon>
        <taxon>Actinomycetota</taxon>
        <taxon>Actinomycetes</taxon>
        <taxon>Pseudonocardiales</taxon>
        <taxon>Pseudonocardiaceae</taxon>
        <taxon>Pseudonocardia</taxon>
    </lineage>
</organism>
<dbReference type="RefSeq" id="WP_344724082.1">
    <property type="nucleotide sequence ID" value="NZ_BAAAUS010000024.1"/>
</dbReference>
<keyword evidence="4" id="KW-1185">Reference proteome</keyword>
<name>A0ABW4F2V0_9PSEU</name>
<proteinExistence type="predicted"/>
<dbReference type="EMBL" id="JBHUCO010000037">
    <property type="protein sequence ID" value="MFD1521577.1"/>
    <property type="molecule type" value="Genomic_DNA"/>
</dbReference>
<sequence>MSTDLSSSDEQSGVRPDNPLEERAHTATVAGFRVARRTLAWTIAGIIVAALSGIFTFLQLVDDKPAQNVEGSSNQVVQGDGTITNNYFREVDEFKGALPLNPGAEQIRKSAEQYAEKNPDGTGPWPFVVVADPNLGLKVRTTGTADGVQVGTAAYNTSVWVECRKDTGFNPTPGDPNGAMWYRVNWPSDQPTSKFYNSSPGDRFDQWVYGGLIVPIGQNGKVPACL</sequence>
<evidence type="ECO:0000313" key="3">
    <source>
        <dbReference type="EMBL" id="MFD1521577.1"/>
    </source>
</evidence>
<protein>
    <submittedName>
        <fullName evidence="3">Uncharacterized protein</fullName>
    </submittedName>
</protein>
<evidence type="ECO:0000256" key="2">
    <source>
        <dbReference type="SAM" id="Phobius"/>
    </source>
</evidence>
<keyword evidence="2" id="KW-1133">Transmembrane helix</keyword>
<evidence type="ECO:0000256" key="1">
    <source>
        <dbReference type="SAM" id="MobiDB-lite"/>
    </source>
</evidence>
<reference evidence="4" key="1">
    <citation type="journal article" date="2019" name="Int. J. Syst. Evol. Microbiol.">
        <title>The Global Catalogue of Microorganisms (GCM) 10K type strain sequencing project: providing services to taxonomists for standard genome sequencing and annotation.</title>
        <authorList>
            <consortium name="The Broad Institute Genomics Platform"/>
            <consortium name="The Broad Institute Genome Sequencing Center for Infectious Disease"/>
            <person name="Wu L."/>
            <person name="Ma J."/>
        </authorList>
    </citation>
    <scope>NUCLEOTIDE SEQUENCE [LARGE SCALE GENOMIC DNA]</scope>
    <source>
        <strain evidence="4">CCM 7043</strain>
    </source>
</reference>
<gene>
    <name evidence="3" type="ORF">ACFSJD_29055</name>
</gene>
<feature type="transmembrane region" description="Helical" evidence="2">
    <location>
        <begin position="39"/>
        <end position="58"/>
    </location>
</feature>
<accession>A0ABW4F2V0</accession>
<comment type="caution">
    <text evidence="3">The sequence shown here is derived from an EMBL/GenBank/DDBJ whole genome shotgun (WGS) entry which is preliminary data.</text>
</comment>
<feature type="region of interest" description="Disordered" evidence="1">
    <location>
        <begin position="1"/>
        <end position="22"/>
    </location>
</feature>